<dbReference type="Pfam" id="PF00072">
    <property type="entry name" value="Response_reg"/>
    <property type="match status" value="1"/>
</dbReference>
<dbReference type="Pfam" id="PF13487">
    <property type="entry name" value="HD_5"/>
    <property type="match status" value="1"/>
</dbReference>
<dbReference type="Gene3D" id="1.10.3210.10">
    <property type="entry name" value="Hypothetical protein af1432"/>
    <property type="match status" value="1"/>
</dbReference>
<keyword evidence="1" id="KW-0597">Phosphoprotein</keyword>
<proteinExistence type="predicted"/>
<comment type="caution">
    <text evidence="6">The sequence shown here is derived from an EMBL/GenBank/DDBJ whole genome shotgun (WGS) entry which is preliminary data.</text>
</comment>
<dbReference type="RefSeq" id="WP_214301402.1">
    <property type="nucleotide sequence ID" value="NZ_JAHDYS010000021.1"/>
</dbReference>
<dbReference type="SUPFAM" id="SSF109604">
    <property type="entry name" value="HD-domain/PDEase-like"/>
    <property type="match status" value="1"/>
</dbReference>
<gene>
    <name evidence="6" type="ORF">KJB30_16515</name>
</gene>
<evidence type="ECO:0000259" key="4">
    <source>
        <dbReference type="PROSITE" id="PS51831"/>
    </source>
</evidence>
<evidence type="ECO:0000313" key="6">
    <source>
        <dbReference type="EMBL" id="MBT1073397.1"/>
    </source>
</evidence>
<dbReference type="InterPro" id="IPR037522">
    <property type="entry name" value="HD_GYP_dom"/>
</dbReference>
<evidence type="ECO:0000256" key="1">
    <source>
        <dbReference type="PROSITE-ProRule" id="PRU00169"/>
    </source>
</evidence>
<dbReference type="PANTHER" id="PTHR45228">
    <property type="entry name" value="CYCLIC DI-GMP PHOSPHODIESTERASE TM_0186-RELATED"/>
    <property type="match status" value="1"/>
</dbReference>
<dbReference type="SUPFAM" id="SSF52172">
    <property type="entry name" value="CheY-like"/>
    <property type="match status" value="1"/>
</dbReference>
<feature type="modified residue" description="4-aspartylphosphate" evidence="1">
    <location>
        <position position="58"/>
    </location>
</feature>
<name>A0ABS5UCI4_9BACT</name>
<accession>A0ABS5UCI4</accession>
<dbReference type="InterPro" id="IPR006675">
    <property type="entry name" value="HDIG_dom"/>
</dbReference>
<dbReference type="InterPro" id="IPR052020">
    <property type="entry name" value="Cyclic_di-GMP/3'3'-cGAMP_PDE"/>
</dbReference>
<dbReference type="SMART" id="SM00471">
    <property type="entry name" value="HDc"/>
    <property type="match status" value="1"/>
</dbReference>
<organism evidence="6 7">
    <name type="scientific">Pelotalea chapellei</name>
    <dbReference type="NCBI Taxonomy" id="44671"/>
    <lineage>
        <taxon>Bacteria</taxon>
        <taxon>Pseudomonadati</taxon>
        <taxon>Thermodesulfobacteriota</taxon>
        <taxon>Desulfuromonadia</taxon>
        <taxon>Geobacterales</taxon>
        <taxon>Geobacteraceae</taxon>
        <taxon>Pelotalea</taxon>
    </lineage>
</organism>
<protein>
    <submittedName>
        <fullName evidence="6">Response regulator</fullName>
    </submittedName>
</protein>
<reference evidence="6 7" key="1">
    <citation type="submission" date="2021-05" db="EMBL/GenBank/DDBJ databases">
        <title>The draft genome of Geobacter chapellei DSM 13688.</title>
        <authorList>
            <person name="Xu Z."/>
            <person name="Masuda Y."/>
            <person name="Itoh H."/>
            <person name="Senoo K."/>
        </authorList>
    </citation>
    <scope>NUCLEOTIDE SEQUENCE [LARGE SCALE GENOMIC DNA]</scope>
    <source>
        <strain evidence="6 7">DSM 13688</strain>
    </source>
</reference>
<sequence>MTDEREKGRTVLIVDDTPENIDILKGILKDQYVIKVATRGAKALEIARTTPVDLILLDIMMPEMDGLEVCRALKADEATKRIPVIFVTALKESDDEARGLEAGAVDYITKPVNAAVVQARVRTHLALKENQDALEEWNSNLKKRLLQSVTTIREKTQALMSAEEHAAELSWYSKAVELLSGVFEMMENRHGVHARAVSELAGDAARKMNLDAKMVAKVRLAGLLHDVGKLGTGRGTTEKRETDKTSNELSEYQSHSVRGQDVFSSLEELHDVGLMVRGHHETYKGSGFPDGLKGDDIPLGARLVAIADFLECAASAVSGERAEYALMKARLHAGTLLDPKLIAYFSGITRILYFETKKPNTSKEVEVAPAELFSGLVLSRDVISTTGVLLLRKGGKLDLAGISLIRQDSRMRPPSERGVWVYVDSAEH</sequence>
<dbReference type="InterPro" id="IPR011006">
    <property type="entry name" value="CheY-like_superfamily"/>
</dbReference>
<dbReference type="InterPro" id="IPR003607">
    <property type="entry name" value="HD/PDEase_dom"/>
</dbReference>
<evidence type="ECO:0000256" key="2">
    <source>
        <dbReference type="SAM" id="MobiDB-lite"/>
    </source>
</evidence>
<evidence type="ECO:0000259" key="3">
    <source>
        <dbReference type="PROSITE" id="PS50110"/>
    </source>
</evidence>
<dbReference type="PANTHER" id="PTHR45228:SF5">
    <property type="entry name" value="CYCLIC DI-GMP PHOSPHODIESTERASE VC_1348-RELATED"/>
    <property type="match status" value="1"/>
</dbReference>
<feature type="domain" description="HD-GYP" evidence="5">
    <location>
        <begin position="168"/>
        <end position="361"/>
    </location>
</feature>
<feature type="domain" description="Response regulatory" evidence="3">
    <location>
        <begin position="10"/>
        <end position="125"/>
    </location>
</feature>
<dbReference type="Gene3D" id="3.40.50.2300">
    <property type="match status" value="1"/>
</dbReference>
<dbReference type="Proteomes" id="UP000784128">
    <property type="component" value="Unassembled WGS sequence"/>
</dbReference>
<dbReference type="PROSITE" id="PS51831">
    <property type="entry name" value="HD"/>
    <property type="match status" value="1"/>
</dbReference>
<dbReference type="PROSITE" id="PS51832">
    <property type="entry name" value="HD_GYP"/>
    <property type="match status" value="1"/>
</dbReference>
<evidence type="ECO:0000259" key="5">
    <source>
        <dbReference type="PROSITE" id="PS51832"/>
    </source>
</evidence>
<dbReference type="InterPro" id="IPR006674">
    <property type="entry name" value="HD_domain"/>
</dbReference>
<evidence type="ECO:0000313" key="7">
    <source>
        <dbReference type="Proteomes" id="UP000784128"/>
    </source>
</evidence>
<dbReference type="CDD" id="cd19920">
    <property type="entry name" value="REC_PA4781-like"/>
    <property type="match status" value="1"/>
</dbReference>
<dbReference type="PROSITE" id="PS50110">
    <property type="entry name" value="RESPONSE_REGULATORY"/>
    <property type="match status" value="1"/>
</dbReference>
<keyword evidence="7" id="KW-1185">Reference proteome</keyword>
<dbReference type="CDD" id="cd00077">
    <property type="entry name" value="HDc"/>
    <property type="match status" value="1"/>
</dbReference>
<dbReference type="EMBL" id="JAHDYS010000021">
    <property type="protein sequence ID" value="MBT1073397.1"/>
    <property type="molecule type" value="Genomic_DNA"/>
</dbReference>
<dbReference type="NCBIfam" id="TIGR00277">
    <property type="entry name" value="HDIG"/>
    <property type="match status" value="1"/>
</dbReference>
<feature type="region of interest" description="Disordered" evidence="2">
    <location>
        <begin position="231"/>
        <end position="251"/>
    </location>
</feature>
<dbReference type="SMART" id="SM00448">
    <property type="entry name" value="REC"/>
    <property type="match status" value="1"/>
</dbReference>
<feature type="compositionally biased region" description="Basic and acidic residues" evidence="2">
    <location>
        <begin position="236"/>
        <end position="246"/>
    </location>
</feature>
<feature type="domain" description="HD" evidence="4">
    <location>
        <begin position="190"/>
        <end position="313"/>
    </location>
</feature>
<dbReference type="InterPro" id="IPR001789">
    <property type="entry name" value="Sig_transdc_resp-reg_receiver"/>
</dbReference>